<feature type="transmembrane region" description="Helical" evidence="1">
    <location>
        <begin position="168"/>
        <end position="188"/>
    </location>
</feature>
<dbReference type="NCBIfam" id="TIGR02206">
    <property type="entry name" value="intg_mem_TP0381"/>
    <property type="match status" value="1"/>
</dbReference>
<dbReference type="AlphaFoldDB" id="Q0SUS0"/>
<dbReference type="Proteomes" id="UP000001824">
    <property type="component" value="Chromosome"/>
</dbReference>
<feature type="transmembrane region" description="Helical" evidence="1">
    <location>
        <begin position="51"/>
        <end position="69"/>
    </location>
</feature>
<evidence type="ECO:0000313" key="3">
    <source>
        <dbReference type="Proteomes" id="UP000001824"/>
    </source>
</evidence>
<proteinExistence type="predicted"/>
<feature type="transmembrane region" description="Helical" evidence="1">
    <location>
        <begin position="113"/>
        <end position="131"/>
    </location>
</feature>
<name>Q0SUS0_CLOPS</name>
<evidence type="ECO:0000313" key="2">
    <source>
        <dbReference type="EMBL" id="ABG85538.1"/>
    </source>
</evidence>
<protein>
    <submittedName>
        <fullName evidence="2">Putative membrane protein</fullName>
    </submittedName>
</protein>
<keyword evidence="1" id="KW-0812">Transmembrane</keyword>
<organism evidence="2 3">
    <name type="scientific">Clostridium perfringens (strain SM101 / Type A)</name>
    <dbReference type="NCBI Taxonomy" id="289380"/>
    <lineage>
        <taxon>Bacteria</taxon>
        <taxon>Bacillati</taxon>
        <taxon>Bacillota</taxon>
        <taxon>Clostridia</taxon>
        <taxon>Eubacteriales</taxon>
        <taxon>Clostridiaceae</taxon>
        <taxon>Clostridium</taxon>
    </lineage>
</organism>
<dbReference type="InterPro" id="IPR011737">
    <property type="entry name" value="CHP02206_TP0381"/>
</dbReference>
<dbReference type="KEGG" id="cpr:CPR_0812"/>
<keyword evidence="1" id="KW-1133">Transmembrane helix</keyword>
<dbReference type="BioCyc" id="CPER289380:GI76-832-MONOMER"/>
<dbReference type="Pfam" id="PF14808">
    <property type="entry name" value="TMEM164"/>
    <property type="match status" value="1"/>
</dbReference>
<feature type="transmembrane region" description="Helical" evidence="1">
    <location>
        <begin position="200"/>
        <end position="219"/>
    </location>
</feature>
<sequence>MDIFDHILSSRKLLSIIFLSRENTLNRLLELSNEIFRIKTDDYTFPLFSSLHFKIILCVVITIFIAIIFKEKIKKWRYRRAFEIITALILISTQIFLAIWYSRFPNFYLKESLPLYPCRIAIIMAAIGLIWKKNDFAKSIAYFWGTIGAIGALMIPITNSYIFPHITYYTFFIGHYFLLIASLYLILIEEFKVKSENVKQALIFSFIFAICAFVANYLFDANYAFLNPPNGYEILNLINIESNIITTSIFAYFIFVLGIFLMYLPFNISDYKKDSLFECSLIKY</sequence>
<feature type="transmembrane region" description="Helical" evidence="1">
    <location>
        <begin position="81"/>
        <end position="101"/>
    </location>
</feature>
<gene>
    <name evidence="2" type="ordered locus">CPR_0812</name>
</gene>
<feature type="transmembrane region" description="Helical" evidence="1">
    <location>
        <begin position="143"/>
        <end position="162"/>
    </location>
</feature>
<feature type="transmembrane region" description="Helical" evidence="1">
    <location>
        <begin position="244"/>
        <end position="264"/>
    </location>
</feature>
<reference evidence="2 3" key="1">
    <citation type="journal article" date="2006" name="Genome Res.">
        <title>Skewed genomic variability in strains of the toxigenic bacterial pathogen, Clostridium perfringens.</title>
        <authorList>
            <person name="Myers G.S."/>
            <person name="Rasko D.A."/>
            <person name="Cheung J.K."/>
            <person name="Ravel J."/>
            <person name="Seshadri R."/>
            <person name="Deboy R.T."/>
            <person name="Ren Q."/>
            <person name="Varga J."/>
            <person name="Awad M.M."/>
            <person name="Brinkac L.M."/>
            <person name="Daugherty S.C."/>
            <person name="Haft D.H."/>
            <person name="Dodson R.J."/>
            <person name="Madupu R."/>
            <person name="Nelson W.C."/>
            <person name="Rosovitz M.J."/>
            <person name="Sullivan S.A."/>
            <person name="Khouri H."/>
            <person name="Dimitrov G.I."/>
            <person name="Watkins K.L."/>
            <person name="Mulligan S."/>
            <person name="Benton J."/>
            <person name="Radune D."/>
            <person name="Fisher D.J."/>
            <person name="Atkins H.S."/>
            <person name="Hiscox T."/>
            <person name="Jost B.H."/>
            <person name="Billington S.J."/>
            <person name="Songer J.G."/>
            <person name="McClane B.A."/>
            <person name="Titball R.W."/>
            <person name="Rood J.I."/>
            <person name="Melville S.B."/>
            <person name="Paulsen I.T."/>
        </authorList>
    </citation>
    <scope>NUCLEOTIDE SEQUENCE [LARGE SCALE GENOMIC DNA]</scope>
    <source>
        <strain evidence="3">SM101 / Type A</strain>
    </source>
</reference>
<dbReference type="EMBL" id="CP000312">
    <property type="protein sequence ID" value="ABG85538.1"/>
    <property type="molecule type" value="Genomic_DNA"/>
</dbReference>
<evidence type="ECO:0000256" key="1">
    <source>
        <dbReference type="SAM" id="Phobius"/>
    </source>
</evidence>
<keyword evidence="1" id="KW-0472">Membrane</keyword>
<accession>Q0SUS0</accession>